<dbReference type="AlphaFoldDB" id="D3F002"/>
<dbReference type="CAZy" id="GT28">
    <property type="family name" value="Glycosyltransferase Family 28"/>
</dbReference>
<dbReference type="Pfam" id="PF06925">
    <property type="entry name" value="MGDG_synth"/>
    <property type="match status" value="1"/>
</dbReference>
<dbReference type="OrthoDB" id="9810950at2"/>
<comment type="similarity">
    <text evidence="1">Belongs to the glycosyltransferase 28 family.</text>
</comment>
<proteinExistence type="inferred from homology"/>
<dbReference type="EMBL" id="CP001854">
    <property type="protein sequence ID" value="ADB49978.1"/>
    <property type="molecule type" value="Genomic_DNA"/>
</dbReference>
<name>D3F002_CONWI</name>
<keyword evidence="3 5" id="KW-0808">Transferase</keyword>
<dbReference type="GO" id="GO:0009247">
    <property type="term" value="P:glycolipid biosynthetic process"/>
    <property type="evidence" value="ECO:0007669"/>
    <property type="project" value="InterPro"/>
</dbReference>
<feature type="domain" description="Diacylglycerol glucosyltransferase N-terminal" evidence="4">
    <location>
        <begin position="34"/>
        <end position="176"/>
    </location>
</feature>
<evidence type="ECO:0000256" key="3">
    <source>
        <dbReference type="ARBA" id="ARBA00022679"/>
    </source>
</evidence>
<dbReference type="PANTHER" id="PTHR43025">
    <property type="entry name" value="MONOGALACTOSYLDIACYLGLYCEROL SYNTHASE"/>
    <property type="match status" value="1"/>
</dbReference>
<dbReference type="GO" id="GO:0016758">
    <property type="term" value="F:hexosyltransferase activity"/>
    <property type="evidence" value="ECO:0007669"/>
    <property type="project" value="InterPro"/>
</dbReference>
<dbReference type="PANTHER" id="PTHR43025:SF3">
    <property type="entry name" value="MONOGALACTOSYLDIACYLGLYCEROL SYNTHASE 1, CHLOROPLASTIC"/>
    <property type="match status" value="1"/>
</dbReference>
<protein>
    <submittedName>
        <fullName evidence="5">UDP-N-acetylglucosamine:LPS N-acetylglucosamine transferase-like protein</fullName>
    </submittedName>
</protein>
<dbReference type="Gene3D" id="3.40.50.2000">
    <property type="entry name" value="Glycogen Phosphorylase B"/>
    <property type="match status" value="1"/>
</dbReference>
<gene>
    <name evidence="5" type="ordered locus">Cwoe_1550</name>
</gene>
<sequence>MSGGGEATALGGATARRALILTASIGGGHDLPAERLREGLAERGIEATVEDGLRALGSPLDRIALGGSRFHSALGNRLFDLEYALIAQVPPTRAFAQAATTRLGRRGLLRRIADSGADVVVSTYPGVSEVLGRLRAYGALTTPVCSAITDLAALRWWAHPGIDLHLCIHPESIPEIARIAPGTRVVAVRGFSDPAFLSPPPRAAARTALDLPPDEPVVAVSGGGWGVGDLLGATAEARAAGAVAVVVCGHADAVRAAIDTRFADDPSVRTLGFTTRLPELFAAADALVHTTAGLTVLEAIMCGCPPISYGWGRAHIRANDRAYARHRLAAVARDRAALRTALRAALDGPPLPAGAFAALPAAADEVAALSGATLAAC</sequence>
<organism evidence="5 6">
    <name type="scientific">Conexibacter woesei (strain DSM 14684 / CCUG 47730 / CIP 108061 / JCM 11494 / NBRC 100937 / ID131577)</name>
    <dbReference type="NCBI Taxonomy" id="469383"/>
    <lineage>
        <taxon>Bacteria</taxon>
        <taxon>Bacillati</taxon>
        <taxon>Actinomycetota</taxon>
        <taxon>Thermoleophilia</taxon>
        <taxon>Solirubrobacterales</taxon>
        <taxon>Conexibacteraceae</taxon>
        <taxon>Conexibacter</taxon>
    </lineage>
</organism>
<dbReference type="KEGG" id="cwo:Cwoe_1550"/>
<evidence type="ECO:0000256" key="2">
    <source>
        <dbReference type="ARBA" id="ARBA00022676"/>
    </source>
</evidence>
<dbReference type="Pfam" id="PF13692">
    <property type="entry name" value="Glyco_trans_1_4"/>
    <property type="match status" value="1"/>
</dbReference>
<keyword evidence="2" id="KW-0328">Glycosyltransferase</keyword>
<dbReference type="HOGENOM" id="CLU_028367_4_1_11"/>
<dbReference type="InterPro" id="IPR050519">
    <property type="entry name" value="Glycosyltransf_28_UgtP"/>
</dbReference>
<dbReference type="eggNOG" id="COG0438">
    <property type="taxonomic scope" value="Bacteria"/>
</dbReference>
<reference evidence="6" key="2">
    <citation type="submission" date="2010-01" db="EMBL/GenBank/DDBJ databases">
        <title>The complete genome of Conexibacter woesei DSM 14684.</title>
        <authorList>
            <consortium name="US DOE Joint Genome Institute (JGI-PGF)"/>
            <person name="Lucas S."/>
            <person name="Copeland A."/>
            <person name="Lapidus A."/>
            <person name="Glavina del Rio T."/>
            <person name="Dalin E."/>
            <person name="Tice H."/>
            <person name="Bruce D."/>
            <person name="Goodwin L."/>
            <person name="Pitluck S."/>
            <person name="Kyrpides N."/>
            <person name="Mavromatis K."/>
            <person name="Ivanova N."/>
            <person name="Mikhailova N."/>
            <person name="Chertkov O."/>
            <person name="Brettin T."/>
            <person name="Detter J.C."/>
            <person name="Han C."/>
            <person name="Larimer F."/>
            <person name="Land M."/>
            <person name="Hauser L."/>
            <person name="Markowitz V."/>
            <person name="Cheng J.-F."/>
            <person name="Hugenholtz P."/>
            <person name="Woyke T."/>
            <person name="Wu D."/>
            <person name="Pukall R."/>
            <person name="Steenblock K."/>
            <person name="Schneider S."/>
            <person name="Klenk H.-P."/>
            <person name="Eisen J.A."/>
        </authorList>
    </citation>
    <scope>NUCLEOTIDE SEQUENCE [LARGE SCALE GENOMIC DNA]</scope>
    <source>
        <strain evidence="6">DSM 14684 / CIP 108061 / JCM 11494 / NBRC 100937 / ID131577</strain>
    </source>
</reference>
<dbReference type="InterPro" id="IPR009695">
    <property type="entry name" value="Diacylglyc_glucosyltr_N"/>
</dbReference>
<evidence type="ECO:0000259" key="4">
    <source>
        <dbReference type="Pfam" id="PF06925"/>
    </source>
</evidence>
<evidence type="ECO:0000313" key="6">
    <source>
        <dbReference type="Proteomes" id="UP000008229"/>
    </source>
</evidence>
<dbReference type="GO" id="GO:0016020">
    <property type="term" value="C:membrane"/>
    <property type="evidence" value="ECO:0007669"/>
    <property type="project" value="GOC"/>
</dbReference>
<dbReference type="STRING" id="469383.Cwoe_1550"/>
<accession>D3F002</accession>
<keyword evidence="6" id="KW-1185">Reference proteome</keyword>
<evidence type="ECO:0000256" key="1">
    <source>
        <dbReference type="ARBA" id="ARBA00006962"/>
    </source>
</evidence>
<dbReference type="RefSeq" id="WP_012933029.1">
    <property type="nucleotide sequence ID" value="NC_013739.1"/>
</dbReference>
<dbReference type="SUPFAM" id="SSF53756">
    <property type="entry name" value="UDP-Glycosyltransferase/glycogen phosphorylase"/>
    <property type="match status" value="1"/>
</dbReference>
<reference evidence="5 6" key="1">
    <citation type="journal article" date="2010" name="Stand. Genomic Sci.">
        <title>Complete genome sequence of Conexibacter woesei type strain (ID131577).</title>
        <authorList>
            <person name="Pukall R."/>
            <person name="Lapidus A."/>
            <person name="Glavina Del Rio T."/>
            <person name="Copeland A."/>
            <person name="Tice H."/>
            <person name="Cheng J.-F."/>
            <person name="Lucas S."/>
            <person name="Chen F."/>
            <person name="Nolan M."/>
            <person name="Bruce D."/>
            <person name="Goodwin L."/>
            <person name="Pitluck S."/>
            <person name="Mavromatis K."/>
            <person name="Ivanova N."/>
            <person name="Ovchinnikova G."/>
            <person name="Pati A."/>
            <person name="Chen A."/>
            <person name="Palaniappan K."/>
            <person name="Land M."/>
            <person name="Hauser L."/>
            <person name="Chang Y.-J."/>
            <person name="Jeffries C.D."/>
            <person name="Chain P."/>
            <person name="Meincke L."/>
            <person name="Sims D."/>
            <person name="Brettin T."/>
            <person name="Detter J.C."/>
            <person name="Rohde M."/>
            <person name="Goeker M."/>
            <person name="Bristow J."/>
            <person name="Eisen J.A."/>
            <person name="Markowitz V."/>
            <person name="Kyrpides N.C."/>
            <person name="Klenk H.-P."/>
            <person name="Hugenholtz P."/>
        </authorList>
    </citation>
    <scope>NUCLEOTIDE SEQUENCE [LARGE SCALE GENOMIC DNA]</scope>
    <source>
        <strain evidence="6">DSM 14684 / CIP 108061 / JCM 11494 / NBRC 100937 / ID131577</strain>
    </source>
</reference>
<dbReference type="Proteomes" id="UP000008229">
    <property type="component" value="Chromosome"/>
</dbReference>
<evidence type="ECO:0000313" key="5">
    <source>
        <dbReference type="EMBL" id="ADB49978.1"/>
    </source>
</evidence>